<evidence type="ECO:0000313" key="3">
    <source>
        <dbReference type="Proteomes" id="UP001239462"/>
    </source>
</evidence>
<reference evidence="2 3" key="1">
    <citation type="submission" date="2023-06" db="EMBL/GenBank/DDBJ databases">
        <title>Roseiconus lacunae JC819 isolated from Gulf of Mannar region, Tamil Nadu.</title>
        <authorList>
            <person name="Pk S."/>
            <person name="Ch S."/>
            <person name="Ch V.R."/>
        </authorList>
    </citation>
    <scope>NUCLEOTIDE SEQUENCE [LARGE SCALE GENOMIC DNA]</scope>
    <source>
        <strain evidence="2 3">JC819</strain>
    </source>
</reference>
<feature type="compositionally biased region" description="Low complexity" evidence="1">
    <location>
        <begin position="50"/>
        <end position="65"/>
    </location>
</feature>
<dbReference type="EMBL" id="JASZZN010000003">
    <property type="protein sequence ID" value="MDM4014612.1"/>
    <property type="molecule type" value="Genomic_DNA"/>
</dbReference>
<name>A0ABT7PDP7_9BACT</name>
<proteinExistence type="predicted"/>
<comment type="caution">
    <text evidence="2">The sequence shown here is derived from an EMBL/GenBank/DDBJ whole genome shotgun (WGS) entry which is preliminary data.</text>
</comment>
<keyword evidence="3" id="KW-1185">Reference proteome</keyword>
<sequence length="79" mass="8208">MLFVIPWVVLIVVCIIAVPIAAKLSPSSIPSGPKQESPEDGVMDEEVSLGDDFAADAGSDDFGAGQEPVLGDDAFADFK</sequence>
<gene>
    <name evidence="2" type="ORF">QTN89_04155</name>
</gene>
<feature type="compositionally biased region" description="Acidic residues" evidence="1">
    <location>
        <begin position="38"/>
        <end position="49"/>
    </location>
</feature>
<accession>A0ABT7PDP7</accession>
<organism evidence="2 3">
    <name type="scientific">Roseiconus lacunae</name>
    <dbReference type="NCBI Taxonomy" id="2605694"/>
    <lineage>
        <taxon>Bacteria</taxon>
        <taxon>Pseudomonadati</taxon>
        <taxon>Planctomycetota</taxon>
        <taxon>Planctomycetia</taxon>
        <taxon>Pirellulales</taxon>
        <taxon>Pirellulaceae</taxon>
        <taxon>Roseiconus</taxon>
    </lineage>
</organism>
<evidence type="ECO:0008006" key="4">
    <source>
        <dbReference type="Google" id="ProtNLM"/>
    </source>
</evidence>
<dbReference type="RefSeq" id="WP_289162297.1">
    <property type="nucleotide sequence ID" value="NZ_JASZZN010000003.1"/>
</dbReference>
<protein>
    <recommendedName>
        <fullName evidence="4">Secreted protein</fullName>
    </recommendedName>
</protein>
<dbReference type="Proteomes" id="UP001239462">
    <property type="component" value="Unassembled WGS sequence"/>
</dbReference>
<evidence type="ECO:0000256" key="1">
    <source>
        <dbReference type="SAM" id="MobiDB-lite"/>
    </source>
</evidence>
<feature type="region of interest" description="Disordered" evidence="1">
    <location>
        <begin position="24"/>
        <end position="79"/>
    </location>
</feature>
<evidence type="ECO:0000313" key="2">
    <source>
        <dbReference type="EMBL" id="MDM4014612.1"/>
    </source>
</evidence>